<keyword evidence="4" id="KW-1185">Reference proteome</keyword>
<evidence type="ECO:0000256" key="1">
    <source>
        <dbReference type="SAM" id="MobiDB-lite"/>
    </source>
</evidence>
<sequence>MVQLRAPTQPPSLLQHRQFQILFRHPGYDDGSNVLFKLKAPDTDDHGQPGLLAQFAIDACTIIAGDYAGSRGWLSLSHDGSASIDPTSTLRERSYYFHLNAAEDPYPIVPNFRHWKYPHDRLPPHWQQLTHDTDPASSSVTLAPSNLTTALLMRDGSCRLSACREQLQVAHVVPQSELDWWKENDMSRYNTGSTATLDDTPNALLLRADLHIAFDKPRVALVPKPATDGNMRLVAHLLEYSPELEHLYHNRELHPTAVGVDMLYARFAWSVFTLLDAFLECKIDRRLTLRASDARLADARGFVTAVNCEPFSSAVARRRSQSPKKRKPDRDTVTEAQESAVPPISTSLKRKSFAAAENLFSNFISAKRARRDPPLSASISDNASCSSPLTPAYPPTNRSLSTLGPQSLRTLPFQSLAQTSLELERQRSDPDGTWNKEHEWAQRVWDGETLTSGDVAQWLEAVGVDIRDV</sequence>
<protein>
    <recommendedName>
        <fullName evidence="2">HNH nuclease domain-containing protein</fullName>
    </recommendedName>
</protein>
<comment type="caution">
    <text evidence="3">The sequence shown here is derived from an EMBL/GenBank/DDBJ whole genome shotgun (WGS) entry which is preliminary data.</text>
</comment>
<evidence type="ECO:0000313" key="3">
    <source>
        <dbReference type="EMBL" id="KAF2023443.1"/>
    </source>
</evidence>
<feature type="compositionally biased region" description="Basic residues" evidence="1">
    <location>
        <begin position="316"/>
        <end position="327"/>
    </location>
</feature>
<organism evidence="3 4">
    <name type="scientific">Setomelanomma holmii</name>
    <dbReference type="NCBI Taxonomy" id="210430"/>
    <lineage>
        <taxon>Eukaryota</taxon>
        <taxon>Fungi</taxon>
        <taxon>Dikarya</taxon>
        <taxon>Ascomycota</taxon>
        <taxon>Pezizomycotina</taxon>
        <taxon>Dothideomycetes</taxon>
        <taxon>Pleosporomycetidae</taxon>
        <taxon>Pleosporales</taxon>
        <taxon>Pleosporineae</taxon>
        <taxon>Phaeosphaeriaceae</taxon>
        <taxon>Setomelanomma</taxon>
    </lineage>
</organism>
<feature type="region of interest" description="Disordered" evidence="1">
    <location>
        <begin position="374"/>
        <end position="405"/>
    </location>
</feature>
<proteinExistence type="predicted"/>
<dbReference type="Proteomes" id="UP000799777">
    <property type="component" value="Unassembled WGS sequence"/>
</dbReference>
<accession>A0A9P4GV38</accession>
<gene>
    <name evidence="3" type="ORF">EK21DRAFT_80903</name>
</gene>
<dbReference type="OrthoDB" id="2142759at2759"/>
<reference evidence="3" key="1">
    <citation type="journal article" date="2020" name="Stud. Mycol.">
        <title>101 Dothideomycetes genomes: a test case for predicting lifestyles and emergence of pathogens.</title>
        <authorList>
            <person name="Haridas S."/>
            <person name="Albert R."/>
            <person name="Binder M."/>
            <person name="Bloem J."/>
            <person name="Labutti K."/>
            <person name="Salamov A."/>
            <person name="Andreopoulos B."/>
            <person name="Baker S."/>
            <person name="Barry K."/>
            <person name="Bills G."/>
            <person name="Bluhm B."/>
            <person name="Cannon C."/>
            <person name="Castanera R."/>
            <person name="Culley D."/>
            <person name="Daum C."/>
            <person name="Ezra D."/>
            <person name="Gonzalez J."/>
            <person name="Henrissat B."/>
            <person name="Kuo A."/>
            <person name="Liang C."/>
            <person name="Lipzen A."/>
            <person name="Lutzoni F."/>
            <person name="Magnuson J."/>
            <person name="Mondo S."/>
            <person name="Nolan M."/>
            <person name="Ohm R."/>
            <person name="Pangilinan J."/>
            <person name="Park H.-J."/>
            <person name="Ramirez L."/>
            <person name="Alfaro M."/>
            <person name="Sun H."/>
            <person name="Tritt A."/>
            <person name="Yoshinaga Y."/>
            <person name="Zwiers L.-H."/>
            <person name="Turgeon B."/>
            <person name="Goodwin S."/>
            <person name="Spatafora J."/>
            <person name="Crous P."/>
            <person name="Grigoriev I."/>
        </authorList>
    </citation>
    <scope>NUCLEOTIDE SEQUENCE</scope>
    <source>
        <strain evidence="3">CBS 110217</strain>
    </source>
</reference>
<feature type="domain" description="HNH nuclease" evidence="2">
    <location>
        <begin position="158"/>
        <end position="221"/>
    </location>
</feature>
<dbReference type="InterPro" id="IPR003615">
    <property type="entry name" value="HNH_nuc"/>
</dbReference>
<dbReference type="Pfam" id="PF13391">
    <property type="entry name" value="HNH_2"/>
    <property type="match status" value="1"/>
</dbReference>
<feature type="compositionally biased region" description="Polar residues" evidence="1">
    <location>
        <begin position="396"/>
        <end position="405"/>
    </location>
</feature>
<dbReference type="EMBL" id="ML978348">
    <property type="protein sequence ID" value="KAF2023443.1"/>
    <property type="molecule type" value="Genomic_DNA"/>
</dbReference>
<name>A0A9P4GV38_9PLEO</name>
<evidence type="ECO:0000313" key="4">
    <source>
        <dbReference type="Proteomes" id="UP000799777"/>
    </source>
</evidence>
<dbReference type="AlphaFoldDB" id="A0A9P4GV38"/>
<feature type="compositionally biased region" description="Low complexity" evidence="1">
    <location>
        <begin position="376"/>
        <end position="387"/>
    </location>
</feature>
<feature type="region of interest" description="Disordered" evidence="1">
    <location>
        <begin position="314"/>
        <end position="344"/>
    </location>
</feature>
<evidence type="ECO:0000259" key="2">
    <source>
        <dbReference type="Pfam" id="PF13391"/>
    </source>
</evidence>